<dbReference type="PRINTS" id="PR00019">
    <property type="entry name" value="LEURICHRPT"/>
</dbReference>
<reference evidence="14" key="1">
    <citation type="journal article" date="2017" name="Nature">
        <title>The sunflower genome provides insights into oil metabolism, flowering and Asterid evolution.</title>
        <authorList>
            <person name="Badouin H."/>
            <person name="Gouzy J."/>
            <person name="Grassa C.J."/>
            <person name="Murat F."/>
            <person name="Staton S.E."/>
            <person name="Cottret L."/>
            <person name="Lelandais-Briere C."/>
            <person name="Owens G.L."/>
            <person name="Carrere S."/>
            <person name="Mayjonade B."/>
            <person name="Legrand L."/>
            <person name="Gill N."/>
            <person name="Kane N.C."/>
            <person name="Bowers J.E."/>
            <person name="Hubner S."/>
            <person name="Bellec A."/>
            <person name="Berard A."/>
            <person name="Berges H."/>
            <person name="Blanchet N."/>
            <person name="Boniface M.C."/>
            <person name="Brunel D."/>
            <person name="Catrice O."/>
            <person name="Chaidir N."/>
            <person name="Claudel C."/>
            <person name="Donnadieu C."/>
            <person name="Faraut T."/>
            <person name="Fievet G."/>
            <person name="Helmstetter N."/>
            <person name="King M."/>
            <person name="Knapp S.J."/>
            <person name="Lai Z."/>
            <person name="Le Paslier M.C."/>
            <person name="Lippi Y."/>
            <person name="Lorenzon L."/>
            <person name="Mandel J.R."/>
            <person name="Marage G."/>
            <person name="Marchand G."/>
            <person name="Marquand E."/>
            <person name="Bret-Mestries E."/>
            <person name="Morien E."/>
            <person name="Nambeesan S."/>
            <person name="Nguyen T."/>
            <person name="Pegot-Espagnet P."/>
            <person name="Pouilly N."/>
            <person name="Raftis F."/>
            <person name="Sallet E."/>
            <person name="Schiex T."/>
            <person name="Thomas J."/>
            <person name="Vandecasteele C."/>
            <person name="Vares D."/>
            <person name="Vear F."/>
            <person name="Vautrin S."/>
            <person name="Crespi M."/>
            <person name="Mangin B."/>
            <person name="Burke J.M."/>
            <person name="Salse J."/>
            <person name="Munos S."/>
            <person name="Vincourt P."/>
            <person name="Rieseberg L.H."/>
            <person name="Langlade N.B."/>
        </authorList>
    </citation>
    <scope>NUCLEOTIDE SEQUENCE [LARGE SCALE GENOMIC DNA]</scope>
    <source>
        <strain evidence="14">cv. SF193</strain>
    </source>
</reference>
<dbReference type="InterPro" id="IPR013210">
    <property type="entry name" value="LRR_N_plant-typ"/>
</dbReference>
<dbReference type="InterPro" id="IPR001611">
    <property type="entry name" value="Leu-rich_rpt"/>
</dbReference>
<keyword evidence="9 11" id="KW-0472">Membrane</keyword>
<keyword evidence="8 11" id="KW-1133">Transmembrane helix</keyword>
<dbReference type="PANTHER" id="PTHR48063:SF106">
    <property type="entry name" value="LEUCINE-RICH REPEAT DOMAIN, L DOMAIN-LIKE PROTEIN-RELATED"/>
    <property type="match status" value="1"/>
</dbReference>
<evidence type="ECO:0000256" key="3">
    <source>
        <dbReference type="ARBA" id="ARBA00022475"/>
    </source>
</evidence>
<feature type="transmembrane region" description="Helical" evidence="11">
    <location>
        <begin position="656"/>
        <end position="679"/>
    </location>
</feature>
<evidence type="ECO:0000259" key="12">
    <source>
        <dbReference type="Pfam" id="PF08263"/>
    </source>
</evidence>
<dbReference type="GO" id="GO:0051707">
    <property type="term" value="P:response to other organism"/>
    <property type="evidence" value="ECO:0007669"/>
    <property type="project" value="UniProtKB-ARBA"/>
</dbReference>
<dbReference type="PANTHER" id="PTHR48063">
    <property type="entry name" value="LRR RECEPTOR-LIKE KINASE"/>
    <property type="match status" value="1"/>
</dbReference>
<dbReference type="Proteomes" id="UP000215914">
    <property type="component" value="Chromosome 10"/>
</dbReference>
<evidence type="ECO:0000256" key="5">
    <source>
        <dbReference type="ARBA" id="ARBA00022692"/>
    </source>
</evidence>
<evidence type="ECO:0000256" key="4">
    <source>
        <dbReference type="ARBA" id="ARBA00022614"/>
    </source>
</evidence>
<dbReference type="GO" id="GO:0005886">
    <property type="term" value="C:plasma membrane"/>
    <property type="evidence" value="ECO:0007669"/>
    <property type="project" value="UniProtKB-SubCell"/>
</dbReference>
<dbReference type="FunFam" id="3.80.10.10:FF:000095">
    <property type="entry name" value="LRR receptor-like serine/threonine-protein kinase GSO1"/>
    <property type="match status" value="2"/>
</dbReference>
<dbReference type="AlphaFoldDB" id="A0A251TF76"/>
<dbReference type="FunFam" id="3.80.10.10:FF:000111">
    <property type="entry name" value="LRR receptor-like serine/threonine-protein kinase ERECTA"/>
    <property type="match status" value="1"/>
</dbReference>
<evidence type="ECO:0000256" key="11">
    <source>
        <dbReference type="SAM" id="Phobius"/>
    </source>
</evidence>
<dbReference type="Gene3D" id="3.80.10.10">
    <property type="entry name" value="Ribonuclease Inhibitor"/>
    <property type="match status" value="3"/>
</dbReference>
<dbReference type="GO" id="GO:0006952">
    <property type="term" value="P:defense response"/>
    <property type="evidence" value="ECO:0007669"/>
    <property type="project" value="UniProtKB-ARBA"/>
</dbReference>
<dbReference type="FunCoup" id="A0A251TF76">
    <property type="interactions" value="1894"/>
</dbReference>
<dbReference type="InterPro" id="IPR046956">
    <property type="entry name" value="RLP23-like"/>
</dbReference>
<gene>
    <name evidence="13" type="primary">RLP47</name>
    <name evidence="13" type="ORF">HannXRQ_Chr10g0280381</name>
</gene>
<dbReference type="EMBL" id="CM007899">
    <property type="protein sequence ID" value="OTG09790.1"/>
    <property type="molecule type" value="Genomic_DNA"/>
</dbReference>
<organism evidence="13 14">
    <name type="scientific">Helianthus annuus</name>
    <name type="common">Common sunflower</name>
    <dbReference type="NCBI Taxonomy" id="4232"/>
    <lineage>
        <taxon>Eukaryota</taxon>
        <taxon>Viridiplantae</taxon>
        <taxon>Streptophyta</taxon>
        <taxon>Embryophyta</taxon>
        <taxon>Tracheophyta</taxon>
        <taxon>Spermatophyta</taxon>
        <taxon>Magnoliopsida</taxon>
        <taxon>eudicotyledons</taxon>
        <taxon>Gunneridae</taxon>
        <taxon>Pentapetalae</taxon>
        <taxon>asterids</taxon>
        <taxon>campanulids</taxon>
        <taxon>Asterales</taxon>
        <taxon>Asteraceae</taxon>
        <taxon>Asteroideae</taxon>
        <taxon>Heliantheae alliance</taxon>
        <taxon>Heliantheae</taxon>
        <taxon>Helianthus</taxon>
    </lineage>
</organism>
<keyword evidence="4" id="KW-0433">Leucine-rich repeat</keyword>
<evidence type="ECO:0000313" key="14">
    <source>
        <dbReference type="Proteomes" id="UP000215914"/>
    </source>
</evidence>
<keyword evidence="5 11" id="KW-0812">Transmembrane</keyword>
<feature type="domain" description="Leucine-rich repeat-containing N-terminal plant-type" evidence="12">
    <location>
        <begin position="40"/>
        <end position="76"/>
    </location>
</feature>
<comment type="subcellular location">
    <subcellularLocation>
        <location evidence="1">Cell membrane</location>
        <topology evidence="1">Single-pass type I membrane protein</topology>
    </subcellularLocation>
</comment>
<evidence type="ECO:0000256" key="1">
    <source>
        <dbReference type="ARBA" id="ARBA00004251"/>
    </source>
</evidence>
<name>A0A251TF76_HELAN</name>
<dbReference type="InParanoid" id="A0A251TF76"/>
<keyword evidence="7" id="KW-0677">Repeat</keyword>
<keyword evidence="14" id="KW-1185">Reference proteome</keyword>
<evidence type="ECO:0000256" key="8">
    <source>
        <dbReference type="ARBA" id="ARBA00022989"/>
    </source>
</evidence>
<evidence type="ECO:0000256" key="7">
    <source>
        <dbReference type="ARBA" id="ARBA00022737"/>
    </source>
</evidence>
<protein>
    <submittedName>
        <fullName evidence="13">Putative receptor like protein 47</fullName>
    </submittedName>
</protein>
<keyword evidence="10" id="KW-0325">Glycoprotein</keyword>
<evidence type="ECO:0000256" key="6">
    <source>
        <dbReference type="ARBA" id="ARBA00022729"/>
    </source>
</evidence>
<proteinExistence type="inferred from homology"/>
<comment type="similarity">
    <text evidence="2">Belongs to the RLP family.</text>
</comment>
<evidence type="ECO:0000256" key="10">
    <source>
        <dbReference type="ARBA" id="ARBA00023180"/>
    </source>
</evidence>
<keyword evidence="6" id="KW-0732">Signal</keyword>
<keyword evidence="13" id="KW-0675">Receptor</keyword>
<dbReference type="InterPro" id="IPR032675">
    <property type="entry name" value="LRR_dom_sf"/>
</dbReference>
<dbReference type="Pfam" id="PF08263">
    <property type="entry name" value="LRRNT_2"/>
    <property type="match status" value="1"/>
</dbReference>
<evidence type="ECO:0000256" key="2">
    <source>
        <dbReference type="ARBA" id="ARBA00009592"/>
    </source>
</evidence>
<dbReference type="Pfam" id="PF00560">
    <property type="entry name" value="LRR_1"/>
    <property type="match status" value="12"/>
</dbReference>
<dbReference type="SMART" id="SM00369">
    <property type="entry name" value="LRR_TYP"/>
    <property type="match status" value="7"/>
</dbReference>
<keyword evidence="3" id="KW-1003">Cell membrane</keyword>
<evidence type="ECO:0000313" key="13">
    <source>
        <dbReference type="EMBL" id="OTG09790.1"/>
    </source>
</evidence>
<dbReference type="STRING" id="4232.A0A251TF76"/>
<dbReference type="InterPro" id="IPR003591">
    <property type="entry name" value="Leu-rich_rpt_typical-subtyp"/>
</dbReference>
<sequence>MRDQWGLGLQFIIVTIIMVATTNTCLGARNINSTVACFEHERLALLKFKHSVRDDYGMLSSWVGNDCCRWERVMCDGATGNVESLHLRGDFGSYLLSKKMGTSLRELRHIKYLDLSGNSFQGNRIPGFIGSLKQLSYLNLSNACFSGIIPHNIGNLSNLKNLDLGSSPRYCYDRLIGSIPESIGKLAALTALSLYGNKLSGTIPDSIGQLSKLQFLDVSSNRLIGSIPVSIGQLSKLSSLDVSYNSLEGEIYESHFANLSMFKEFNPFQDLCPHGCERSHHSFHGSLPQQPSGPLTNLPNGVANVDDEDFFEQVLYLQNNTFNESIPRSLCKRTDLVYLDLSKNRLTGEIPKCFKNMQNLAFLRLSSNGLSGIIPSFIGHFSKLGSLNLNDNNFSGELPAELWNLSELCVLDLGDNAFCGNIPEWIGEKIKSLRVFRLHKNNFTGGIPRSLCTNIDLQILDVAHNSLTGTIPHCLGELQGMRDGHYYGIGFSESTEEGLVQVMKGSSLEYTNTWYYVNNIDLSSNKFVGEIPVELTTLSELVGLNLANNHLSGGIPEDIGNMKALNSLDLSGNELGGMIPPSIAALTFLSYLNLSNNNLSGQIPTGNQLQTLIDPSIYTGNKDLCGPPLPKNCSNPDDPTITPNKKYEAAHEPNKVWFYVDIICGYATGFWGVIVVLMLKKQWRHKLFMFAEESHIDPLKCK</sequence>
<accession>A0A251TF76</accession>
<evidence type="ECO:0000256" key="9">
    <source>
        <dbReference type="ARBA" id="ARBA00023136"/>
    </source>
</evidence>
<dbReference type="SUPFAM" id="SSF52058">
    <property type="entry name" value="L domain-like"/>
    <property type="match status" value="2"/>
</dbReference>